<comment type="similarity">
    <text evidence="1">Belongs to the sigma-70 factor family. ECF subfamily.</text>
</comment>
<evidence type="ECO:0000256" key="2">
    <source>
        <dbReference type="ARBA" id="ARBA00023015"/>
    </source>
</evidence>
<evidence type="ECO:0000256" key="4">
    <source>
        <dbReference type="ARBA" id="ARBA00023163"/>
    </source>
</evidence>
<evidence type="ECO:0000256" key="1">
    <source>
        <dbReference type="ARBA" id="ARBA00010641"/>
    </source>
</evidence>
<dbReference type="SUPFAM" id="SSF88659">
    <property type="entry name" value="Sigma3 and sigma4 domains of RNA polymerase sigma factors"/>
    <property type="match status" value="1"/>
</dbReference>
<dbReference type="InterPro" id="IPR013249">
    <property type="entry name" value="RNA_pol_sigma70_r4_t2"/>
</dbReference>
<evidence type="ECO:0000256" key="3">
    <source>
        <dbReference type="ARBA" id="ARBA00023082"/>
    </source>
</evidence>
<evidence type="ECO:0000259" key="6">
    <source>
        <dbReference type="Pfam" id="PF08281"/>
    </source>
</evidence>
<dbReference type="EMBL" id="CP147407">
    <property type="protein sequence ID" value="WXB97602.1"/>
    <property type="molecule type" value="Genomic_DNA"/>
</dbReference>
<dbReference type="Pfam" id="PF04542">
    <property type="entry name" value="Sigma70_r2"/>
    <property type="match status" value="1"/>
</dbReference>
<feature type="domain" description="RNA polymerase sigma-70 region 2" evidence="5">
    <location>
        <begin position="28"/>
        <end position="91"/>
    </location>
</feature>
<keyword evidence="2" id="KW-0805">Transcription regulation</keyword>
<dbReference type="Pfam" id="PF08281">
    <property type="entry name" value="Sigma70_r4_2"/>
    <property type="match status" value="1"/>
</dbReference>
<name>A0ABZ2NIH9_9BACI</name>
<keyword evidence="4" id="KW-0804">Transcription</keyword>
<evidence type="ECO:0000313" key="8">
    <source>
        <dbReference type="Proteomes" id="UP001377337"/>
    </source>
</evidence>
<dbReference type="InterPro" id="IPR039425">
    <property type="entry name" value="RNA_pol_sigma-70-like"/>
</dbReference>
<dbReference type="Gene3D" id="1.10.1740.10">
    <property type="match status" value="1"/>
</dbReference>
<evidence type="ECO:0000259" key="5">
    <source>
        <dbReference type="Pfam" id="PF04542"/>
    </source>
</evidence>
<accession>A0ABZ2NIH9</accession>
<dbReference type="PANTHER" id="PTHR43133:SF60">
    <property type="entry name" value="RNA POLYMERASE SIGMA FACTOR SIGV"/>
    <property type="match status" value="1"/>
</dbReference>
<protein>
    <submittedName>
        <fullName evidence="7">Sigma-70 family RNA polymerase sigma factor</fullName>
    </submittedName>
</protein>
<sequence length="187" mass="21953">MNAGKKISIQSKVDHPDEREDYFKQVMEDYGTELLKLAYSYVKNQETAKDLVQSTFVSVYLNLSSFNGEASIKTWLYRITANKCKDHLRSAYVRRVFPVHQMKESLHNENQTETALMDGELSEWLKACIFKLPVKYREVIMFYYYQELSAADIAEVLDIPESTVRTRLDRARKKLAPLIKEEELFYD</sequence>
<keyword evidence="8" id="KW-1185">Reference proteome</keyword>
<organism evidence="7 8">
    <name type="scientific">Metabacillus sediminis</name>
    <dbReference type="NCBI Taxonomy" id="3117746"/>
    <lineage>
        <taxon>Bacteria</taxon>
        <taxon>Bacillati</taxon>
        <taxon>Bacillota</taxon>
        <taxon>Bacilli</taxon>
        <taxon>Bacillales</taxon>
        <taxon>Bacillaceae</taxon>
        <taxon>Metabacillus</taxon>
    </lineage>
</organism>
<dbReference type="InterPro" id="IPR013324">
    <property type="entry name" value="RNA_pol_sigma_r3/r4-like"/>
</dbReference>
<dbReference type="InterPro" id="IPR007627">
    <property type="entry name" value="RNA_pol_sigma70_r2"/>
</dbReference>
<dbReference type="Gene3D" id="1.10.10.10">
    <property type="entry name" value="Winged helix-like DNA-binding domain superfamily/Winged helix DNA-binding domain"/>
    <property type="match status" value="1"/>
</dbReference>
<dbReference type="SUPFAM" id="SSF88946">
    <property type="entry name" value="Sigma2 domain of RNA polymerase sigma factors"/>
    <property type="match status" value="1"/>
</dbReference>
<keyword evidence="3" id="KW-0731">Sigma factor</keyword>
<proteinExistence type="inferred from homology"/>
<dbReference type="NCBIfam" id="TIGR02937">
    <property type="entry name" value="sigma70-ECF"/>
    <property type="match status" value="1"/>
</dbReference>
<dbReference type="CDD" id="cd06171">
    <property type="entry name" value="Sigma70_r4"/>
    <property type="match status" value="1"/>
</dbReference>
<dbReference type="InterPro" id="IPR013325">
    <property type="entry name" value="RNA_pol_sigma_r2"/>
</dbReference>
<reference evidence="7 8" key="1">
    <citation type="submission" date="2024-02" db="EMBL/GenBank/DDBJ databases">
        <title>Seven novel Bacillus-like species.</title>
        <authorList>
            <person name="Liu G."/>
        </authorList>
    </citation>
    <scope>NUCLEOTIDE SEQUENCE [LARGE SCALE GENOMIC DNA]</scope>
    <source>
        <strain evidence="7 8">FJAT-52054</strain>
    </source>
</reference>
<feature type="domain" description="RNA polymerase sigma factor 70 region 4 type 2" evidence="6">
    <location>
        <begin position="123"/>
        <end position="175"/>
    </location>
</feature>
<dbReference type="Proteomes" id="UP001377337">
    <property type="component" value="Chromosome"/>
</dbReference>
<evidence type="ECO:0000313" key="7">
    <source>
        <dbReference type="EMBL" id="WXB97602.1"/>
    </source>
</evidence>
<dbReference type="RefSeq" id="WP_338780142.1">
    <property type="nucleotide sequence ID" value="NZ_CP147407.1"/>
</dbReference>
<gene>
    <name evidence="7" type="ORF">WCV65_03615</name>
</gene>
<dbReference type="InterPro" id="IPR014284">
    <property type="entry name" value="RNA_pol_sigma-70_dom"/>
</dbReference>
<dbReference type="PANTHER" id="PTHR43133">
    <property type="entry name" value="RNA POLYMERASE ECF-TYPE SIGMA FACTO"/>
    <property type="match status" value="1"/>
</dbReference>
<dbReference type="InterPro" id="IPR036388">
    <property type="entry name" value="WH-like_DNA-bd_sf"/>
</dbReference>